<sequence length="58" mass="6791">MSKRFMQIWGWPIILALLSTFGLLAALLGVGLWHWLSWIALSVPIVVIWHYWFRPGNK</sequence>
<proteinExistence type="predicted"/>
<gene>
    <name evidence="2" type="ORF">ACIKP9_10150</name>
</gene>
<keyword evidence="1" id="KW-0812">Transmembrane</keyword>
<dbReference type="RefSeq" id="WP_400882214.1">
    <property type="nucleotide sequence ID" value="NZ_JBIWXY010000002.1"/>
</dbReference>
<evidence type="ECO:0000313" key="2">
    <source>
        <dbReference type="EMBL" id="MFJ5446587.1"/>
    </source>
</evidence>
<dbReference type="Proteomes" id="UP001617669">
    <property type="component" value="Unassembled WGS sequence"/>
</dbReference>
<dbReference type="EMBL" id="JBIWXY010000002">
    <property type="protein sequence ID" value="MFJ5446587.1"/>
    <property type="molecule type" value="Genomic_DNA"/>
</dbReference>
<evidence type="ECO:0000313" key="3">
    <source>
        <dbReference type="Proteomes" id="UP001617669"/>
    </source>
</evidence>
<organism evidence="2 3">
    <name type="scientific">Methylobacillus methanolivorans</name>
    <dbReference type="NCBI Taxonomy" id="1848927"/>
    <lineage>
        <taxon>Bacteria</taxon>
        <taxon>Pseudomonadati</taxon>
        <taxon>Pseudomonadota</taxon>
        <taxon>Betaproteobacteria</taxon>
        <taxon>Nitrosomonadales</taxon>
        <taxon>Methylophilaceae</taxon>
        <taxon>Methylobacillus</taxon>
    </lineage>
</organism>
<protein>
    <submittedName>
        <fullName evidence="2">Uncharacterized protein</fullName>
    </submittedName>
</protein>
<keyword evidence="3" id="KW-1185">Reference proteome</keyword>
<name>A0ABW8GN40_9PROT</name>
<keyword evidence="1" id="KW-0472">Membrane</keyword>
<feature type="transmembrane region" description="Helical" evidence="1">
    <location>
        <begin position="9"/>
        <end position="29"/>
    </location>
</feature>
<accession>A0ABW8GN40</accession>
<feature type="transmembrane region" description="Helical" evidence="1">
    <location>
        <begin position="35"/>
        <end position="53"/>
    </location>
</feature>
<comment type="caution">
    <text evidence="2">The sequence shown here is derived from an EMBL/GenBank/DDBJ whole genome shotgun (WGS) entry which is preliminary data.</text>
</comment>
<reference evidence="2 3" key="1">
    <citation type="submission" date="2024-11" db="EMBL/GenBank/DDBJ databases">
        <authorList>
            <person name="Kaparullina E.N."/>
            <person name="Delegan Y.A."/>
            <person name="Doronina N.V."/>
        </authorList>
    </citation>
    <scope>NUCLEOTIDE SEQUENCE [LARGE SCALE GENOMIC DNA]</scope>
    <source>
        <strain evidence="2 3">7sh_L</strain>
    </source>
</reference>
<evidence type="ECO:0000256" key="1">
    <source>
        <dbReference type="SAM" id="Phobius"/>
    </source>
</evidence>
<keyword evidence="1" id="KW-1133">Transmembrane helix</keyword>